<dbReference type="EMBL" id="CCKQ01001028">
    <property type="protein sequence ID" value="CDW72129.1"/>
    <property type="molecule type" value="Genomic_DNA"/>
</dbReference>
<evidence type="ECO:0000256" key="2">
    <source>
        <dbReference type="ARBA" id="ARBA00022771"/>
    </source>
</evidence>
<dbReference type="Gene3D" id="3.30.40.10">
    <property type="entry name" value="Zinc/RING finger domain, C3HC4 (zinc finger)"/>
    <property type="match status" value="1"/>
</dbReference>
<keyword evidence="6" id="KW-1133">Transmembrane helix</keyword>
<sequence>MNDIVISEATHLNLHNPNNEEQKYQRLNEFEVKQAQIYKNNKLLRNLDNNAPFQPLSNNEGYSEHDQIRSNNYFCQLSIDSNSSNYIIENQSNHPNSNGSDNASIEDEKSSQLDIEDDTLRQLNHKKCPNHQELKQVGKNLYRFFKKRIIQIYQIMRDYPIQGIVKVYQYFVIGQYILISEQLMILFLLSSVLSFVLVASTKGRAQIYILSTWLFMMFYFLILHMLIKDYLPIYLQNRLDRPNHNFFIKFVVQRCLNIHRTRVQALNRSFDSLSRLQQSNRVSQVDYLLRLNLLVIQFMTQEYPSYMNTVIRYERRRQRNMANGVNSEANELFQNEQLVNQRIFSNLNNMNNIVNNQRQQQPRQQADDPFVNELNDIMMDPRVITDILTRIRGSMEMRNPMFQQPYMVRLNIQRPGRVDRPQHYEREGLSSIELLRLKSEKYEEIRGSRSQEPESCCICLDDFKQDQIIRRLQCKHSFHKDCLDQWLVRCGSCPLCKNNIVQDDS</sequence>
<evidence type="ECO:0000256" key="6">
    <source>
        <dbReference type="SAM" id="Phobius"/>
    </source>
</evidence>
<reference evidence="8 9" key="1">
    <citation type="submission" date="2014-06" db="EMBL/GenBank/DDBJ databases">
        <authorList>
            <person name="Swart Estienne"/>
        </authorList>
    </citation>
    <scope>NUCLEOTIDE SEQUENCE [LARGE SCALE GENOMIC DNA]</scope>
    <source>
        <strain evidence="8 9">130c</strain>
    </source>
</reference>
<feature type="domain" description="RING-type" evidence="7">
    <location>
        <begin position="456"/>
        <end position="497"/>
    </location>
</feature>
<dbReference type="Pfam" id="PF13639">
    <property type="entry name" value="zf-RING_2"/>
    <property type="match status" value="1"/>
</dbReference>
<dbReference type="SUPFAM" id="SSF57850">
    <property type="entry name" value="RING/U-box"/>
    <property type="match status" value="1"/>
</dbReference>
<evidence type="ECO:0000256" key="5">
    <source>
        <dbReference type="SAM" id="MobiDB-lite"/>
    </source>
</evidence>
<dbReference type="InterPro" id="IPR001841">
    <property type="entry name" value="Znf_RING"/>
</dbReference>
<evidence type="ECO:0000256" key="1">
    <source>
        <dbReference type="ARBA" id="ARBA00022723"/>
    </source>
</evidence>
<feature type="compositionally biased region" description="Polar residues" evidence="5">
    <location>
        <begin position="87"/>
        <end position="103"/>
    </location>
</feature>
<dbReference type="InterPro" id="IPR051834">
    <property type="entry name" value="RING_finger_E3_ligase"/>
</dbReference>
<dbReference type="AlphaFoldDB" id="A0A077ZRN6"/>
<keyword evidence="9" id="KW-1185">Reference proteome</keyword>
<feature type="region of interest" description="Disordered" evidence="5">
    <location>
        <begin position="87"/>
        <end position="111"/>
    </location>
</feature>
<evidence type="ECO:0000256" key="4">
    <source>
        <dbReference type="PROSITE-ProRule" id="PRU00175"/>
    </source>
</evidence>
<evidence type="ECO:0000259" key="7">
    <source>
        <dbReference type="PROSITE" id="PS50089"/>
    </source>
</evidence>
<keyword evidence="6" id="KW-0812">Transmembrane</keyword>
<feature type="transmembrane region" description="Helical" evidence="6">
    <location>
        <begin position="183"/>
        <end position="200"/>
    </location>
</feature>
<keyword evidence="1" id="KW-0479">Metal-binding</keyword>
<dbReference type="InterPro" id="IPR013083">
    <property type="entry name" value="Znf_RING/FYVE/PHD"/>
</dbReference>
<proteinExistence type="predicted"/>
<dbReference type="InParanoid" id="A0A077ZRN6"/>
<dbReference type="GO" id="GO:0006511">
    <property type="term" value="P:ubiquitin-dependent protein catabolic process"/>
    <property type="evidence" value="ECO:0007669"/>
    <property type="project" value="TreeGrafter"/>
</dbReference>
<dbReference type="PANTHER" id="PTHR45931">
    <property type="entry name" value="SI:CH211-59O9.10"/>
    <property type="match status" value="1"/>
</dbReference>
<dbReference type="OrthoDB" id="313293at2759"/>
<dbReference type="PANTHER" id="PTHR45931:SF3">
    <property type="entry name" value="RING ZINC FINGER-CONTAINING PROTEIN"/>
    <property type="match status" value="1"/>
</dbReference>
<keyword evidence="6" id="KW-0472">Membrane</keyword>
<dbReference type="PROSITE" id="PS50089">
    <property type="entry name" value="ZF_RING_2"/>
    <property type="match status" value="1"/>
</dbReference>
<protein>
    <submittedName>
        <fullName evidence="8">Ring finger protein 215</fullName>
    </submittedName>
</protein>
<keyword evidence="3" id="KW-0862">Zinc</keyword>
<gene>
    <name evidence="8" type="primary">Contig6179.g6607</name>
    <name evidence="8" type="ORF">STYLEM_1083</name>
</gene>
<evidence type="ECO:0000313" key="8">
    <source>
        <dbReference type="EMBL" id="CDW72129.1"/>
    </source>
</evidence>
<accession>A0A077ZRN6</accession>
<dbReference type="SMART" id="SM00184">
    <property type="entry name" value="RING"/>
    <property type="match status" value="1"/>
</dbReference>
<feature type="transmembrane region" description="Helical" evidence="6">
    <location>
        <begin position="207"/>
        <end position="227"/>
    </location>
</feature>
<evidence type="ECO:0000313" key="9">
    <source>
        <dbReference type="Proteomes" id="UP000039865"/>
    </source>
</evidence>
<dbReference type="GO" id="GO:0008270">
    <property type="term" value="F:zinc ion binding"/>
    <property type="evidence" value="ECO:0007669"/>
    <property type="project" value="UniProtKB-KW"/>
</dbReference>
<dbReference type="Proteomes" id="UP000039865">
    <property type="component" value="Unassembled WGS sequence"/>
</dbReference>
<name>A0A077ZRN6_STYLE</name>
<evidence type="ECO:0000256" key="3">
    <source>
        <dbReference type="ARBA" id="ARBA00022833"/>
    </source>
</evidence>
<keyword evidence="2 4" id="KW-0863">Zinc-finger</keyword>
<organism evidence="8 9">
    <name type="scientific">Stylonychia lemnae</name>
    <name type="common">Ciliate</name>
    <dbReference type="NCBI Taxonomy" id="5949"/>
    <lineage>
        <taxon>Eukaryota</taxon>
        <taxon>Sar</taxon>
        <taxon>Alveolata</taxon>
        <taxon>Ciliophora</taxon>
        <taxon>Intramacronucleata</taxon>
        <taxon>Spirotrichea</taxon>
        <taxon>Stichotrichia</taxon>
        <taxon>Sporadotrichida</taxon>
        <taxon>Oxytrichidae</taxon>
        <taxon>Stylonychinae</taxon>
        <taxon>Stylonychia</taxon>
    </lineage>
</organism>
<dbReference type="GO" id="GO:0061630">
    <property type="term" value="F:ubiquitin protein ligase activity"/>
    <property type="evidence" value="ECO:0007669"/>
    <property type="project" value="TreeGrafter"/>
</dbReference>
<dbReference type="GO" id="GO:0005634">
    <property type="term" value="C:nucleus"/>
    <property type="evidence" value="ECO:0007669"/>
    <property type="project" value="TreeGrafter"/>
</dbReference>